<name>A0ABD2K7M4_9BILA</name>
<dbReference type="AlphaFoldDB" id="A0ABD2K7M4"/>
<proteinExistence type="predicted"/>
<accession>A0ABD2K7M4</accession>
<feature type="region of interest" description="Disordered" evidence="1">
    <location>
        <begin position="123"/>
        <end position="144"/>
    </location>
</feature>
<reference evidence="2 3" key="1">
    <citation type="submission" date="2024-10" db="EMBL/GenBank/DDBJ databases">
        <authorList>
            <person name="Kim D."/>
        </authorList>
    </citation>
    <scope>NUCLEOTIDE SEQUENCE [LARGE SCALE GENOMIC DNA]</scope>
    <source>
        <strain evidence="2">BH-2024</strain>
    </source>
</reference>
<evidence type="ECO:0000313" key="3">
    <source>
        <dbReference type="Proteomes" id="UP001620626"/>
    </source>
</evidence>
<keyword evidence="3" id="KW-1185">Reference proteome</keyword>
<organism evidence="2 3">
    <name type="scientific">Heterodera trifolii</name>
    <dbReference type="NCBI Taxonomy" id="157864"/>
    <lineage>
        <taxon>Eukaryota</taxon>
        <taxon>Metazoa</taxon>
        <taxon>Ecdysozoa</taxon>
        <taxon>Nematoda</taxon>
        <taxon>Chromadorea</taxon>
        <taxon>Rhabditida</taxon>
        <taxon>Tylenchina</taxon>
        <taxon>Tylenchomorpha</taxon>
        <taxon>Tylenchoidea</taxon>
        <taxon>Heteroderidae</taxon>
        <taxon>Heteroderinae</taxon>
        <taxon>Heterodera</taxon>
    </lineage>
</organism>
<evidence type="ECO:0008006" key="4">
    <source>
        <dbReference type="Google" id="ProtNLM"/>
    </source>
</evidence>
<dbReference type="Proteomes" id="UP001620626">
    <property type="component" value="Unassembled WGS sequence"/>
</dbReference>
<sequence length="276" mass="31118">MAENVRLIVVQLVLEKKAILFNAYSTSLSRKDKEQCWEPIRQTAIAAGCLGLQDKDWKYIRDGIWTPARRDAVKKYDIARRSGEGAVRYSQVDRLVLEVIGQESAVVKGLGVKDTEDDIVNIGNDNSGDEDEATRPSVVSPVRSQGSAETLTRSVFSTYRTPRATVKGQHFLHNSKRSSSSESELDLEIKRNKLLLTQEQLKGQKLANEKLELEIQEIRSRHSSGGSLSGYAGEINLMDRGNPTFSGSIQPIFRTPREQEEFEKQRRYEDEALGRF</sequence>
<protein>
    <recommendedName>
        <fullName evidence="4">Regulatory protein zeste</fullName>
    </recommendedName>
</protein>
<feature type="region of interest" description="Disordered" evidence="1">
    <location>
        <begin position="246"/>
        <end position="276"/>
    </location>
</feature>
<feature type="compositionally biased region" description="Basic and acidic residues" evidence="1">
    <location>
        <begin position="255"/>
        <end position="276"/>
    </location>
</feature>
<dbReference type="EMBL" id="JBICBT010000819">
    <property type="protein sequence ID" value="KAL3098881.1"/>
    <property type="molecule type" value="Genomic_DNA"/>
</dbReference>
<gene>
    <name evidence="2" type="ORF">niasHT_024636</name>
</gene>
<comment type="caution">
    <text evidence="2">The sequence shown here is derived from an EMBL/GenBank/DDBJ whole genome shotgun (WGS) entry which is preliminary data.</text>
</comment>
<evidence type="ECO:0000256" key="1">
    <source>
        <dbReference type="SAM" id="MobiDB-lite"/>
    </source>
</evidence>
<evidence type="ECO:0000313" key="2">
    <source>
        <dbReference type="EMBL" id="KAL3098881.1"/>
    </source>
</evidence>